<evidence type="ECO:0000256" key="5">
    <source>
        <dbReference type="ARBA" id="ARBA00022989"/>
    </source>
</evidence>
<dbReference type="OMA" id="FWVGFRY"/>
<evidence type="ECO:0000256" key="6">
    <source>
        <dbReference type="ARBA" id="ARBA00023043"/>
    </source>
</evidence>
<comment type="catalytic activity">
    <reaction evidence="10 12">
        <text>L-cysteinyl-[protein] + hexadecanoyl-CoA = S-hexadecanoyl-L-cysteinyl-[protein] + CoA</text>
        <dbReference type="Rhea" id="RHEA:36683"/>
        <dbReference type="Rhea" id="RHEA-COMP:10131"/>
        <dbReference type="Rhea" id="RHEA-COMP:11032"/>
        <dbReference type="ChEBI" id="CHEBI:29950"/>
        <dbReference type="ChEBI" id="CHEBI:57287"/>
        <dbReference type="ChEBI" id="CHEBI:57379"/>
        <dbReference type="ChEBI" id="CHEBI:74151"/>
        <dbReference type="EC" id="2.3.1.225"/>
    </reaction>
</comment>
<evidence type="ECO:0000259" key="14">
    <source>
        <dbReference type="Pfam" id="PF01529"/>
    </source>
</evidence>
<comment type="similarity">
    <text evidence="2">Belongs to the DHHC palmitoyltransferase family. AKR/ZDHHC17 subfamily.</text>
</comment>
<evidence type="ECO:0000256" key="7">
    <source>
        <dbReference type="ARBA" id="ARBA00023136"/>
    </source>
</evidence>
<evidence type="ECO:0000256" key="12">
    <source>
        <dbReference type="RuleBase" id="RU079119"/>
    </source>
</evidence>
<dbReference type="EC" id="2.3.1.225" evidence="12"/>
<evidence type="ECO:0000256" key="1">
    <source>
        <dbReference type="ARBA" id="ARBA00004141"/>
    </source>
</evidence>
<dbReference type="STRING" id="645134.A0A0L0H302"/>
<feature type="transmembrane region" description="Helical" evidence="12">
    <location>
        <begin position="408"/>
        <end position="427"/>
    </location>
</feature>
<dbReference type="eggNOG" id="KOG0509">
    <property type="taxonomic scope" value="Eukaryota"/>
</dbReference>
<feature type="transmembrane region" description="Helical" evidence="12">
    <location>
        <begin position="433"/>
        <end position="453"/>
    </location>
</feature>
<keyword evidence="3 12" id="KW-0812">Transmembrane</keyword>
<feature type="repeat" description="ANK" evidence="11">
    <location>
        <begin position="139"/>
        <end position="171"/>
    </location>
</feature>
<reference evidence="15 16" key="1">
    <citation type="submission" date="2009-08" db="EMBL/GenBank/DDBJ databases">
        <title>The Genome Sequence of Spizellomyces punctatus strain DAOM BR117.</title>
        <authorList>
            <consortium name="The Broad Institute Genome Sequencing Platform"/>
            <person name="Russ C."/>
            <person name="Cuomo C."/>
            <person name="Shea T."/>
            <person name="Young S.K."/>
            <person name="Zeng Q."/>
            <person name="Koehrsen M."/>
            <person name="Haas B."/>
            <person name="Borodovsky M."/>
            <person name="Guigo R."/>
            <person name="Alvarado L."/>
            <person name="Berlin A."/>
            <person name="Bochicchio J."/>
            <person name="Borenstein D."/>
            <person name="Chapman S."/>
            <person name="Chen Z."/>
            <person name="Engels R."/>
            <person name="Freedman E."/>
            <person name="Gellesch M."/>
            <person name="Goldberg J."/>
            <person name="Griggs A."/>
            <person name="Gujja S."/>
            <person name="Heiman D."/>
            <person name="Hepburn T."/>
            <person name="Howarth C."/>
            <person name="Jen D."/>
            <person name="Larson L."/>
            <person name="Lewis B."/>
            <person name="Mehta T."/>
            <person name="Park D."/>
            <person name="Pearson M."/>
            <person name="Roberts A."/>
            <person name="Saif S."/>
            <person name="Shenoy N."/>
            <person name="Sisk P."/>
            <person name="Stolte C."/>
            <person name="Sykes S."/>
            <person name="Thomson T."/>
            <person name="Walk T."/>
            <person name="White J."/>
            <person name="Yandava C."/>
            <person name="Burger G."/>
            <person name="Gray M.W."/>
            <person name="Holland P.W.H."/>
            <person name="King N."/>
            <person name="Lang F.B.F."/>
            <person name="Roger A.J."/>
            <person name="Ruiz-Trillo I."/>
            <person name="Lander E."/>
            <person name="Nusbaum C."/>
        </authorList>
    </citation>
    <scope>NUCLEOTIDE SEQUENCE [LARGE SCALE GENOMIC DNA]</scope>
    <source>
        <strain evidence="15 16">DAOM BR117</strain>
    </source>
</reference>
<dbReference type="Pfam" id="PF00023">
    <property type="entry name" value="Ank"/>
    <property type="match status" value="1"/>
</dbReference>
<feature type="repeat" description="ANK" evidence="11">
    <location>
        <begin position="206"/>
        <end position="238"/>
    </location>
</feature>
<evidence type="ECO:0000313" key="16">
    <source>
        <dbReference type="Proteomes" id="UP000053201"/>
    </source>
</evidence>
<evidence type="ECO:0000256" key="11">
    <source>
        <dbReference type="PROSITE-ProRule" id="PRU00023"/>
    </source>
</evidence>
<keyword evidence="7 12" id="KW-0472">Membrane</keyword>
<sequence length="705" mass="79007">MMTAEQREPLLQNFTATLSHAAQVVGSTVGSTVTAVASGETPVTGGGHYKGALHKLWHGRHAQRHDYGAEGHHCEHHDGSPSDGEDSTELQTRAPPPDGEPLVNLQDLDLFQASQRGILQRVRDLIESGAARAGDRDGGNCTALHWAAINKHLEVAKYLIEQGAEPDSFGGDLHATPLHWAARSGHVQMVSYLRKCGADPSLKDNQGYNALHLSAHAGHCLMAVYLLSIGMDINSVDSMGRTALMWSAYQGNSPELLEDLLRSGAALDMTDQTGYTALHWAVISHHLDLAKKLIKAGARIDIRDPEGKSPADWAKERGHADYYQQILVACGRVGSKTNNDGRPFDKRTTNRIIYAIPYVVLPLSCAILSKLPFYYSLPITFIIIFVVHSQFLIRYLMAGHRNMVSTPFMTAIPQATLLYVFLVWLKIVPYTGYLYLEHIFFLFFFALCCYSFYKAIVSNPGYIPKASFENRKEAVIALAEKDQLDSRTYCVTCCIRKPLRSKHCKFCDRCVVRFDHHCPWTYNCIGALNHRYFMIFTGSLFMGAWMFVYITFSYLNSLERPIQGTPTCSIPIESVCNSFANDGFAYLIAIWAGLNSTWDLFLFLVQAWQVARGYTTNESANWHRFSYLVEPGDWNRPPWRRRMRNAFDLGFWRNCVEFWGGDGGAGVGIAEKGRGKGSRSQSLWYDIYELPSTTQSNAKSNEDMV</sequence>
<evidence type="ECO:0000256" key="2">
    <source>
        <dbReference type="ARBA" id="ARBA00010104"/>
    </source>
</evidence>
<feature type="transmembrane region" description="Helical" evidence="12">
    <location>
        <begin position="375"/>
        <end position="396"/>
    </location>
</feature>
<dbReference type="Gene3D" id="1.25.40.20">
    <property type="entry name" value="Ankyrin repeat-containing domain"/>
    <property type="match status" value="1"/>
</dbReference>
<feature type="repeat" description="ANK" evidence="11">
    <location>
        <begin position="239"/>
        <end position="272"/>
    </location>
</feature>
<feature type="region of interest" description="Disordered" evidence="13">
    <location>
        <begin position="70"/>
        <end position="100"/>
    </location>
</feature>
<evidence type="ECO:0000256" key="3">
    <source>
        <dbReference type="ARBA" id="ARBA00022692"/>
    </source>
</evidence>
<evidence type="ECO:0000256" key="13">
    <source>
        <dbReference type="SAM" id="MobiDB-lite"/>
    </source>
</evidence>
<evidence type="ECO:0000256" key="10">
    <source>
        <dbReference type="ARBA" id="ARBA00048048"/>
    </source>
</evidence>
<dbReference type="OrthoDB" id="6781668at2759"/>
<dbReference type="InterPro" id="IPR036770">
    <property type="entry name" value="Ankyrin_rpt-contain_sf"/>
</dbReference>
<dbReference type="Pfam" id="PF01529">
    <property type="entry name" value="DHHC"/>
    <property type="match status" value="1"/>
</dbReference>
<keyword evidence="4" id="KW-0677">Repeat</keyword>
<evidence type="ECO:0000256" key="8">
    <source>
        <dbReference type="ARBA" id="ARBA00023139"/>
    </source>
</evidence>
<keyword evidence="5 12" id="KW-1133">Transmembrane helix</keyword>
<dbReference type="PROSITE" id="PS50088">
    <property type="entry name" value="ANK_REPEAT"/>
    <property type="match status" value="5"/>
</dbReference>
<feature type="repeat" description="ANK" evidence="11">
    <location>
        <begin position="173"/>
        <end position="205"/>
    </location>
</feature>
<dbReference type="GeneID" id="27691914"/>
<dbReference type="GO" id="GO:0019706">
    <property type="term" value="F:protein-cysteine S-palmitoyltransferase activity"/>
    <property type="evidence" value="ECO:0007669"/>
    <property type="project" value="UniProtKB-EC"/>
</dbReference>
<gene>
    <name evidence="15" type="ORF">SPPG_08778</name>
</gene>
<feature type="repeat" description="ANK" evidence="11">
    <location>
        <begin position="273"/>
        <end position="305"/>
    </location>
</feature>
<dbReference type="SUPFAM" id="SSF48403">
    <property type="entry name" value="Ankyrin repeat"/>
    <property type="match status" value="1"/>
</dbReference>
<dbReference type="InParanoid" id="A0A0L0H302"/>
<protein>
    <recommendedName>
        <fullName evidence="12">Palmitoyltransferase</fullName>
        <ecNumber evidence="12">2.3.1.225</ecNumber>
    </recommendedName>
</protein>
<dbReference type="FunCoup" id="A0A0L0H302">
    <property type="interactions" value="263"/>
</dbReference>
<feature type="transmembrane region" description="Helical" evidence="12">
    <location>
        <begin position="532"/>
        <end position="552"/>
    </location>
</feature>
<comment type="domain">
    <text evidence="12">The DHHC domain is required for palmitoyltransferase activity.</text>
</comment>
<dbReference type="SMART" id="SM00248">
    <property type="entry name" value="ANK"/>
    <property type="match status" value="5"/>
</dbReference>
<organism evidence="15 16">
    <name type="scientific">Spizellomyces punctatus (strain DAOM BR117)</name>
    <dbReference type="NCBI Taxonomy" id="645134"/>
    <lineage>
        <taxon>Eukaryota</taxon>
        <taxon>Fungi</taxon>
        <taxon>Fungi incertae sedis</taxon>
        <taxon>Chytridiomycota</taxon>
        <taxon>Chytridiomycota incertae sedis</taxon>
        <taxon>Chytridiomycetes</taxon>
        <taxon>Spizellomycetales</taxon>
        <taxon>Spizellomycetaceae</taxon>
        <taxon>Spizellomyces</taxon>
    </lineage>
</organism>
<keyword evidence="16" id="KW-1185">Reference proteome</keyword>
<dbReference type="AlphaFoldDB" id="A0A0L0H302"/>
<name>A0A0L0H302_SPIPD</name>
<feature type="transmembrane region" description="Helical" evidence="12">
    <location>
        <begin position="352"/>
        <end position="369"/>
    </location>
</feature>
<dbReference type="Proteomes" id="UP000053201">
    <property type="component" value="Unassembled WGS sequence"/>
</dbReference>
<keyword evidence="8" id="KW-0564">Palmitate</keyword>
<proteinExistence type="inferred from homology"/>
<dbReference type="PANTHER" id="PTHR24161:SF85">
    <property type="entry name" value="PALMITOYLTRANSFERASE HIP14"/>
    <property type="match status" value="1"/>
</dbReference>
<feature type="transmembrane region" description="Helical" evidence="12">
    <location>
        <begin position="584"/>
        <end position="605"/>
    </location>
</feature>
<keyword evidence="12" id="KW-0012">Acyltransferase</keyword>
<dbReference type="EMBL" id="KQ257475">
    <property type="protein sequence ID" value="KNC95835.1"/>
    <property type="molecule type" value="Genomic_DNA"/>
</dbReference>
<dbReference type="InterPro" id="IPR001594">
    <property type="entry name" value="Palmitoyltrfase_DHHC"/>
</dbReference>
<dbReference type="VEuPathDB" id="FungiDB:SPPG_08778"/>
<feature type="domain" description="Palmitoyltransferase DHHC" evidence="14">
    <location>
        <begin position="485"/>
        <end position="622"/>
    </location>
</feature>
<keyword evidence="12" id="KW-0808">Transferase</keyword>
<comment type="subcellular location">
    <subcellularLocation>
        <location evidence="1">Membrane</location>
        <topology evidence="1">Multi-pass membrane protein</topology>
    </subcellularLocation>
</comment>
<dbReference type="InterPro" id="IPR002110">
    <property type="entry name" value="Ankyrin_rpt"/>
</dbReference>
<feature type="compositionally biased region" description="Basic and acidic residues" evidence="13">
    <location>
        <begin position="70"/>
        <end position="80"/>
    </location>
</feature>
<accession>A0A0L0H302</accession>
<dbReference type="Pfam" id="PF12796">
    <property type="entry name" value="Ank_2"/>
    <property type="match status" value="2"/>
</dbReference>
<keyword evidence="6 11" id="KW-0040">ANK repeat</keyword>
<dbReference type="GO" id="GO:0016020">
    <property type="term" value="C:membrane"/>
    <property type="evidence" value="ECO:0007669"/>
    <property type="project" value="UniProtKB-SubCell"/>
</dbReference>
<evidence type="ECO:0000313" key="15">
    <source>
        <dbReference type="EMBL" id="KNC95835.1"/>
    </source>
</evidence>
<evidence type="ECO:0000256" key="9">
    <source>
        <dbReference type="ARBA" id="ARBA00023288"/>
    </source>
</evidence>
<dbReference type="PROSITE" id="PS50216">
    <property type="entry name" value="DHHC"/>
    <property type="match status" value="1"/>
</dbReference>
<evidence type="ECO:0000256" key="4">
    <source>
        <dbReference type="ARBA" id="ARBA00022737"/>
    </source>
</evidence>
<dbReference type="PANTHER" id="PTHR24161">
    <property type="entry name" value="ANK_REP_REGION DOMAIN-CONTAINING PROTEIN-RELATED"/>
    <property type="match status" value="1"/>
</dbReference>
<dbReference type="PROSITE" id="PS50297">
    <property type="entry name" value="ANK_REP_REGION"/>
    <property type="match status" value="5"/>
</dbReference>
<dbReference type="RefSeq" id="XP_016603875.1">
    <property type="nucleotide sequence ID" value="XM_016756927.1"/>
</dbReference>
<keyword evidence="9" id="KW-0449">Lipoprotein</keyword>